<dbReference type="InterPro" id="IPR009648">
    <property type="entry name" value="Malonate_gamma"/>
</dbReference>
<reference evidence="3" key="1">
    <citation type="submission" date="2016-10" db="EMBL/GenBank/DDBJ databases">
        <authorList>
            <person name="Varghese N."/>
            <person name="Submissions S."/>
        </authorList>
    </citation>
    <scope>NUCLEOTIDE SEQUENCE [LARGE SCALE GENOMIC DNA]</scope>
    <source>
        <strain evidence="3">CGMCC 1.11014</strain>
    </source>
</reference>
<evidence type="ECO:0000313" key="2">
    <source>
        <dbReference type="EMBL" id="SFV00081.1"/>
    </source>
</evidence>
<dbReference type="Proteomes" id="UP000199391">
    <property type="component" value="Unassembled WGS sequence"/>
</dbReference>
<feature type="region of interest" description="Disordered" evidence="1">
    <location>
        <begin position="1"/>
        <end position="20"/>
    </location>
</feature>
<keyword evidence="3" id="KW-1185">Reference proteome</keyword>
<evidence type="ECO:0000256" key="1">
    <source>
        <dbReference type="SAM" id="MobiDB-lite"/>
    </source>
</evidence>
<gene>
    <name evidence="2" type="ORF">SAMN05216552_10196</name>
</gene>
<dbReference type="SUPFAM" id="SSF52096">
    <property type="entry name" value="ClpP/crotonase"/>
    <property type="match status" value="1"/>
</dbReference>
<dbReference type="NCBIfam" id="TIGR03134">
    <property type="entry name" value="malonate_gamma"/>
    <property type="match status" value="1"/>
</dbReference>
<sequence length="290" mass="30304">MNTLVNLDADDAAGDSPATESASRGARWLAALTGGATPAPGYCAAVRVADAELAGQPARYIAVVPDPHNRFARARNGEIGLVEGWQLARAVGEVVQADRAAPVKRPIVAVIDVASQAYGRAEEAYGIHQALAGAAGAYAEARLAGHPVIGLIVGSAMSGAFLAHGYQANRLIAFDDRKVMVHAMGKASAARITLRSVEALEELAASVPPMAYDIQSYASLGMLWRVLAPADPDAATATDTAMVRESLEQALADILASGDRGLGGRLNGPHRQASRKVRELLREQWQGAAR</sequence>
<dbReference type="Gene3D" id="3.90.226.10">
    <property type="entry name" value="2-enoyl-CoA Hydratase, Chain A, domain 1"/>
    <property type="match status" value="1"/>
</dbReference>
<evidence type="ECO:0000313" key="3">
    <source>
        <dbReference type="Proteomes" id="UP000199391"/>
    </source>
</evidence>
<dbReference type="EMBL" id="FPBO01000019">
    <property type="protein sequence ID" value="SFV00081.1"/>
    <property type="molecule type" value="Genomic_DNA"/>
</dbReference>
<dbReference type="RefSeq" id="WP_093557201.1">
    <property type="nucleotide sequence ID" value="NZ_FPBO01000019.1"/>
</dbReference>
<dbReference type="AlphaFoldDB" id="A0A1I7KRM2"/>
<protein>
    <submittedName>
        <fullName evidence="2">Malonate decarboxylase gamma subunit</fullName>
    </submittedName>
</protein>
<proteinExistence type="predicted"/>
<dbReference type="InterPro" id="IPR029045">
    <property type="entry name" value="ClpP/crotonase-like_dom_sf"/>
</dbReference>
<dbReference type="STRING" id="1035707.SAMN05216552_10196"/>
<dbReference type="GO" id="GO:0005975">
    <property type="term" value="P:carbohydrate metabolic process"/>
    <property type="evidence" value="ECO:0007669"/>
    <property type="project" value="InterPro"/>
</dbReference>
<dbReference type="OrthoDB" id="6086640at2"/>
<dbReference type="Pfam" id="PF06833">
    <property type="entry name" value="MdcE"/>
    <property type="match status" value="1"/>
</dbReference>
<name>A0A1I7KRM2_9BURK</name>
<organism evidence="2 3">
    <name type="scientific">Pseudoduganella namucuonensis</name>
    <dbReference type="NCBI Taxonomy" id="1035707"/>
    <lineage>
        <taxon>Bacteria</taxon>
        <taxon>Pseudomonadati</taxon>
        <taxon>Pseudomonadota</taxon>
        <taxon>Betaproteobacteria</taxon>
        <taxon>Burkholderiales</taxon>
        <taxon>Oxalobacteraceae</taxon>
        <taxon>Telluria group</taxon>
        <taxon>Pseudoduganella</taxon>
    </lineage>
</organism>
<accession>A0A1I7KRM2</accession>